<accession>A0A4T0W2N9</accession>
<dbReference type="OrthoDB" id="43654at2759"/>
<name>A0A4T0W2N9_9PEZI</name>
<evidence type="ECO:0000259" key="1">
    <source>
        <dbReference type="Pfam" id="PF11790"/>
    </source>
</evidence>
<dbReference type="InterPro" id="IPR053183">
    <property type="entry name" value="ASL1"/>
</dbReference>
<feature type="domain" description="Asl1-like glycosyl hydrolase catalytic" evidence="1">
    <location>
        <begin position="60"/>
        <end position="273"/>
    </location>
</feature>
<evidence type="ECO:0000313" key="2">
    <source>
        <dbReference type="EMBL" id="TIC98997.1"/>
    </source>
</evidence>
<comment type="caution">
    <text evidence="2">The sequence shown here is derived from an EMBL/GenBank/DDBJ whole genome shotgun (WGS) entry which is preliminary data.</text>
</comment>
<dbReference type="GO" id="GO:0071966">
    <property type="term" value="P:fungal-type cell wall polysaccharide metabolic process"/>
    <property type="evidence" value="ECO:0007669"/>
    <property type="project" value="TreeGrafter"/>
</dbReference>
<dbReference type="PANTHER" id="PTHR34154">
    <property type="entry name" value="ALKALI-SENSITIVE LINKAGE PROTEIN 1"/>
    <property type="match status" value="1"/>
</dbReference>
<dbReference type="PANTHER" id="PTHR34154:SF3">
    <property type="entry name" value="ALKALI-SENSITIVE LINKAGE PROTEIN 1"/>
    <property type="match status" value="1"/>
</dbReference>
<reference evidence="2 3" key="1">
    <citation type="journal article" date="2019" name="Genome Biol. Evol.">
        <title>Genomic Plasticity Mediated by Transposable Elements in the Plant Pathogenic Fungus Colletotrichum higginsianum.</title>
        <authorList>
            <person name="Tsushima A."/>
            <person name="Gan P."/>
            <person name="Kumakura N."/>
            <person name="Narusaka M."/>
            <person name="Takano Y."/>
            <person name="Narusaka Y."/>
            <person name="Shirasu K."/>
        </authorList>
    </citation>
    <scope>NUCLEOTIDE SEQUENCE [LARGE SCALE GENOMIC DNA]</scope>
    <source>
        <strain evidence="2 3">MAFF305635-RFP</strain>
    </source>
</reference>
<evidence type="ECO:0000313" key="3">
    <source>
        <dbReference type="Proteomes" id="UP000305883"/>
    </source>
</evidence>
<sequence>MSGAWIRRPVSGSVFPTNTGPDGHELDFGGRASDCLLWDYTNTRDRPEAIDQLFPPALANSPFRSVHNWNAWYPPELKGRLPFRPMIRTRAQLDTEEWDWIRDSDAAVVHYLNEPERQGISPQDAAAWWRAKVVPELRDAKGKKLVGPACASDEAGGRWLAEFMSVVCGGGSGCEGPDFLGAHYWGGDVGHAKQYIESLWERYQLPLNVSEIASTSRDKAEVVRFTQEMSSWMDEQVWVDEYGWFGCMAHCADDFVSPAAQLMDEEGRFTPLMRQLMGQRQTCERERE</sequence>
<organism evidence="2 3">
    <name type="scientific">Colletotrichum higginsianum</name>
    <dbReference type="NCBI Taxonomy" id="80884"/>
    <lineage>
        <taxon>Eukaryota</taxon>
        <taxon>Fungi</taxon>
        <taxon>Dikarya</taxon>
        <taxon>Ascomycota</taxon>
        <taxon>Pezizomycotina</taxon>
        <taxon>Sordariomycetes</taxon>
        <taxon>Hypocreomycetidae</taxon>
        <taxon>Glomerellales</taxon>
        <taxon>Glomerellaceae</taxon>
        <taxon>Colletotrichum</taxon>
        <taxon>Colletotrichum destructivum species complex</taxon>
    </lineage>
</organism>
<dbReference type="EMBL" id="MWPZ01000004">
    <property type="protein sequence ID" value="TIC98997.1"/>
    <property type="molecule type" value="Genomic_DNA"/>
</dbReference>
<dbReference type="AlphaFoldDB" id="A0A4T0W2N9"/>
<protein>
    <submittedName>
        <fullName evidence="2">Alkali-sensitive linkage protein 1</fullName>
    </submittedName>
</protein>
<dbReference type="Pfam" id="PF11790">
    <property type="entry name" value="Glyco_hydro_cc"/>
    <property type="match status" value="1"/>
</dbReference>
<dbReference type="Proteomes" id="UP000305883">
    <property type="component" value="Unassembled WGS sequence"/>
</dbReference>
<dbReference type="SUPFAM" id="SSF51445">
    <property type="entry name" value="(Trans)glycosidases"/>
    <property type="match status" value="1"/>
</dbReference>
<dbReference type="InterPro" id="IPR024655">
    <property type="entry name" value="Asl1_glyco_hydro_catalytic"/>
</dbReference>
<gene>
    <name evidence="2" type="ORF">CH35J_005211</name>
</gene>
<proteinExistence type="predicted"/>
<dbReference type="GO" id="GO:0009277">
    <property type="term" value="C:fungal-type cell wall"/>
    <property type="evidence" value="ECO:0007669"/>
    <property type="project" value="TreeGrafter"/>
</dbReference>
<dbReference type="InterPro" id="IPR017853">
    <property type="entry name" value="GH"/>
</dbReference>